<feature type="region of interest" description="Disordered" evidence="1">
    <location>
        <begin position="1"/>
        <end position="47"/>
    </location>
</feature>
<proteinExistence type="predicted"/>
<dbReference type="EMBL" id="NCSJ02000087">
    <property type="protein sequence ID" value="RFU30969.1"/>
    <property type="molecule type" value="Genomic_DNA"/>
</dbReference>
<gene>
    <name evidence="2" type="ORF">B7463_g5364</name>
</gene>
<sequence length="345" mass="39339">MPWKYLAVGGTEMGRNGSDNSTTSLSQGSDLSQYSPSSPRTPMSFDPASAYTATSPFSSVSYAPDPLVPQHAVTVRTDQDQPLVEKPTPTSLHWSPNTELVKLYKLIIVKGFEPYLELLPQYSATPDTPQIVNLDSPKEHAKGLYRCQYPGICPGSGKFKRLADLDRHYKNVHDAATESFACDYLRCTRSSEPFTRKDHYRDHLRDFHKEDLGSYKRPKDENWPEKQREWLSERRLSPNWWRCSRCLIRVQVKEHGYQCPTCKSPCDESRIKHREEKHRSNTASASNPQWDVPTMSFQPSVCISCEGSGWVTTTTSELEPCPSCQRVQQYPYEQGIWGGTTYNIN</sequence>
<evidence type="ECO:0000313" key="3">
    <source>
        <dbReference type="Proteomes" id="UP000258309"/>
    </source>
</evidence>
<feature type="non-terminal residue" evidence="2">
    <location>
        <position position="1"/>
    </location>
</feature>
<evidence type="ECO:0000313" key="2">
    <source>
        <dbReference type="EMBL" id="RFU30969.1"/>
    </source>
</evidence>
<comment type="caution">
    <text evidence="2">The sequence shown here is derived from an EMBL/GenBank/DDBJ whole genome shotgun (WGS) entry which is preliminary data.</text>
</comment>
<dbReference type="OrthoDB" id="2687452at2759"/>
<dbReference type="Gene3D" id="3.30.160.60">
    <property type="entry name" value="Classic Zinc Finger"/>
    <property type="match status" value="1"/>
</dbReference>
<protein>
    <recommendedName>
        <fullName evidence="4">C2H2-type domain-containing protein</fullName>
    </recommendedName>
</protein>
<evidence type="ECO:0000256" key="1">
    <source>
        <dbReference type="SAM" id="MobiDB-lite"/>
    </source>
</evidence>
<name>A0A3E2HC27_SCYLI</name>
<dbReference type="OMA" id="KDHYRDH"/>
<feature type="compositionally biased region" description="Polar residues" evidence="1">
    <location>
        <begin position="17"/>
        <end position="41"/>
    </location>
</feature>
<accession>A0A3E2HC27</accession>
<organism evidence="2 3">
    <name type="scientific">Scytalidium lignicola</name>
    <name type="common">Hyphomycete</name>
    <dbReference type="NCBI Taxonomy" id="5539"/>
    <lineage>
        <taxon>Eukaryota</taxon>
        <taxon>Fungi</taxon>
        <taxon>Dikarya</taxon>
        <taxon>Ascomycota</taxon>
        <taxon>Pezizomycotina</taxon>
        <taxon>Leotiomycetes</taxon>
        <taxon>Leotiomycetes incertae sedis</taxon>
        <taxon>Scytalidium</taxon>
    </lineage>
</organism>
<feature type="non-terminal residue" evidence="2">
    <location>
        <position position="345"/>
    </location>
</feature>
<keyword evidence="3" id="KW-1185">Reference proteome</keyword>
<reference evidence="2 3" key="1">
    <citation type="submission" date="2018-05" db="EMBL/GenBank/DDBJ databases">
        <title>Draft genome sequence of Scytalidium lignicola DSM 105466, a ubiquitous saprotrophic fungus.</title>
        <authorList>
            <person name="Buettner E."/>
            <person name="Gebauer A.M."/>
            <person name="Hofrichter M."/>
            <person name="Liers C."/>
            <person name="Kellner H."/>
        </authorList>
    </citation>
    <scope>NUCLEOTIDE SEQUENCE [LARGE SCALE GENOMIC DNA]</scope>
    <source>
        <strain evidence="2 3">DSM 105466</strain>
    </source>
</reference>
<dbReference type="AlphaFoldDB" id="A0A3E2HC27"/>
<evidence type="ECO:0008006" key="4">
    <source>
        <dbReference type="Google" id="ProtNLM"/>
    </source>
</evidence>
<dbReference type="Proteomes" id="UP000258309">
    <property type="component" value="Unassembled WGS sequence"/>
</dbReference>